<feature type="region of interest" description="Disordered" evidence="1">
    <location>
        <begin position="18"/>
        <end position="81"/>
    </location>
</feature>
<evidence type="ECO:0000313" key="3">
    <source>
        <dbReference type="Proteomes" id="UP000198775"/>
    </source>
</evidence>
<reference evidence="3" key="1">
    <citation type="submission" date="2016-10" db="EMBL/GenBank/DDBJ databases">
        <authorList>
            <person name="Varghese N."/>
            <person name="Submissions S."/>
        </authorList>
    </citation>
    <scope>NUCLEOTIDE SEQUENCE [LARGE SCALE GENOMIC DNA]</scope>
    <source>
        <strain evidence="3">IBRC-M 10043</strain>
    </source>
</reference>
<evidence type="ECO:0000256" key="1">
    <source>
        <dbReference type="SAM" id="MobiDB-lite"/>
    </source>
</evidence>
<sequence>MRRRRFLGLLGVGVGLATAGCSSGNSSETGTGTNPTPNRRAPPEYDCSVAGRPTLTGGSRARGDTVESRPYPDGPPPLGDEDAVVEYVTRYERALVQRRVRNDAPERVTAFGLSGGTRIYDAPADTALVRFRYTYWYEYEADGNRTVHADSPIHYATYYVDDSVVVRAKREGFLDDAEEAKLIPDPWESGEPVECFD</sequence>
<dbReference type="RefSeq" id="WP_092657473.1">
    <property type="nucleotide sequence ID" value="NZ_FOCX01000002.1"/>
</dbReference>
<organism evidence="2 3">
    <name type="scientific">Halorientalis persicus</name>
    <dbReference type="NCBI Taxonomy" id="1367881"/>
    <lineage>
        <taxon>Archaea</taxon>
        <taxon>Methanobacteriati</taxon>
        <taxon>Methanobacteriota</taxon>
        <taxon>Stenosarchaea group</taxon>
        <taxon>Halobacteria</taxon>
        <taxon>Halobacteriales</taxon>
        <taxon>Haloarculaceae</taxon>
        <taxon>Halorientalis</taxon>
    </lineage>
</organism>
<name>A0A1H8F3A6_9EURY</name>
<dbReference type="OrthoDB" id="239037at2157"/>
<feature type="compositionally biased region" description="Low complexity" evidence="1">
    <location>
        <begin position="20"/>
        <end position="38"/>
    </location>
</feature>
<keyword evidence="3" id="KW-1185">Reference proteome</keyword>
<dbReference type="AlphaFoldDB" id="A0A1H8F3A6"/>
<proteinExistence type="predicted"/>
<dbReference type="Proteomes" id="UP000198775">
    <property type="component" value="Unassembled WGS sequence"/>
</dbReference>
<protein>
    <submittedName>
        <fullName evidence="2">Uncharacterized protein</fullName>
    </submittedName>
</protein>
<evidence type="ECO:0000313" key="2">
    <source>
        <dbReference type="EMBL" id="SEN26253.1"/>
    </source>
</evidence>
<dbReference type="EMBL" id="FOCX01000002">
    <property type="protein sequence ID" value="SEN26253.1"/>
    <property type="molecule type" value="Genomic_DNA"/>
</dbReference>
<dbReference type="PROSITE" id="PS51257">
    <property type="entry name" value="PROKAR_LIPOPROTEIN"/>
    <property type="match status" value="1"/>
</dbReference>
<accession>A0A1H8F3A6</accession>
<gene>
    <name evidence="2" type="ORF">SAMN05216388_1002184</name>
</gene>